<accession>A0ABD2M307</accession>
<reference evidence="2 3" key="1">
    <citation type="submission" date="2024-10" db="EMBL/GenBank/DDBJ databases">
        <authorList>
            <person name="Kim D."/>
        </authorList>
    </citation>
    <scope>NUCLEOTIDE SEQUENCE [LARGE SCALE GENOMIC DNA]</scope>
    <source>
        <strain evidence="2">BH-2024</strain>
    </source>
</reference>
<feature type="region of interest" description="Disordered" evidence="1">
    <location>
        <begin position="39"/>
        <end position="72"/>
    </location>
</feature>
<keyword evidence="3" id="KW-1185">Reference proteome</keyword>
<evidence type="ECO:0000313" key="2">
    <source>
        <dbReference type="EMBL" id="KAL3121907.1"/>
    </source>
</evidence>
<dbReference type="Proteomes" id="UP001620626">
    <property type="component" value="Unassembled WGS sequence"/>
</dbReference>
<evidence type="ECO:0000256" key="1">
    <source>
        <dbReference type="SAM" id="MobiDB-lite"/>
    </source>
</evidence>
<protein>
    <submittedName>
        <fullName evidence="2">Uncharacterized protein</fullName>
    </submittedName>
</protein>
<proteinExistence type="predicted"/>
<feature type="region of interest" description="Disordered" evidence="1">
    <location>
        <begin position="86"/>
        <end position="124"/>
    </location>
</feature>
<feature type="compositionally biased region" description="Polar residues" evidence="1">
    <location>
        <begin position="55"/>
        <end position="69"/>
    </location>
</feature>
<gene>
    <name evidence="2" type="ORF">niasHT_000135</name>
</gene>
<evidence type="ECO:0000313" key="3">
    <source>
        <dbReference type="Proteomes" id="UP001620626"/>
    </source>
</evidence>
<organism evidence="2 3">
    <name type="scientific">Heterodera trifolii</name>
    <dbReference type="NCBI Taxonomy" id="157864"/>
    <lineage>
        <taxon>Eukaryota</taxon>
        <taxon>Metazoa</taxon>
        <taxon>Ecdysozoa</taxon>
        <taxon>Nematoda</taxon>
        <taxon>Chromadorea</taxon>
        <taxon>Rhabditida</taxon>
        <taxon>Tylenchina</taxon>
        <taxon>Tylenchomorpha</taxon>
        <taxon>Tylenchoidea</taxon>
        <taxon>Heteroderidae</taxon>
        <taxon>Heteroderinae</taxon>
        <taxon>Heterodera</taxon>
    </lineage>
</organism>
<sequence>MTDRRGGRPTDGAICHRTRPTRHTLKNLLVFCCKAKGVPSGGRGRPMLKSDQHIVTHSSSHPRQKQLTNCCPRPLGGRRRVCAVPAEGTQRKLSHKVTPAQPIPSGGNWATMAPLSLAKTGRRR</sequence>
<dbReference type="AlphaFoldDB" id="A0ABD2M307"/>
<dbReference type="EMBL" id="JBICBT010000173">
    <property type="protein sequence ID" value="KAL3121907.1"/>
    <property type="molecule type" value="Genomic_DNA"/>
</dbReference>
<comment type="caution">
    <text evidence="2">The sequence shown here is derived from an EMBL/GenBank/DDBJ whole genome shotgun (WGS) entry which is preliminary data.</text>
</comment>
<name>A0ABD2M307_9BILA</name>